<evidence type="ECO:0000256" key="1">
    <source>
        <dbReference type="SAM" id="SignalP"/>
    </source>
</evidence>
<feature type="chain" id="PRO_5032923809" evidence="1">
    <location>
        <begin position="28"/>
        <end position="96"/>
    </location>
</feature>
<comment type="caution">
    <text evidence="2">The sequence shown here is derived from an EMBL/GenBank/DDBJ whole genome shotgun (WGS) entry which is preliminary data.</text>
</comment>
<gene>
    <name evidence="2" type="ORF">FHU37_001271</name>
</gene>
<proteinExistence type="predicted"/>
<dbReference type="AlphaFoldDB" id="A0A853A1N3"/>
<accession>A0A853A1N3</accession>
<dbReference type="RefSeq" id="WP_179813237.1">
    <property type="nucleotide sequence ID" value="NZ_JACBZD010000001.1"/>
</dbReference>
<feature type="signal peptide" evidence="1">
    <location>
        <begin position="1"/>
        <end position="27"/>
    </location>
</feature>
<dbReference type="Proteomes" id="UP000567795">
    <property type="component" value="Unassembled WGS sequence"/>
</dbReference>
<evidence type="ECO:0000313" key="2">
    <source>
        <dbReference type="EMBL" id="NYI04328.1"/>
    </source>
</evidence>
<protein>
    <submittedName>
        <fullName evidence="2">Uncharacterized protein</fullName>
    </submittedName>
</protein>
<organism evidence="2 3">
    <name type="scientific">Allostreptomyces psammosilenae</name>
    <dbReference type="NCBI Taxonomy" id="1892865"/>
    <lineage>
        <taxon>Bacteria</taxon>
        <taxon>Bacillati</taxon>
        <taxon>Actinomycetota</taxon>
        <taxon>Actinomycetes</taxon>
        <taxon>Kitasatosporales</taxon>
        <taxon>Streptomycetaceae</taxon>
        <taxon>Allostreptomyces</taxon>
    </lineage>
</organism>
<reference evidence="2 3" key="1">
    <citation type="submission" date="2020-07" db="EMBL/GenBank/DDBJ databases">
        <title>Sequencing the genomes of 1000 actinobacteria strains.</title>
        <authorList>
            <person name="Klenk H.-P."/>
        </authorList>
    </citation>
    <scope>NUCLEOTIDE SEQUENCE [LARGE SCALE GENOMIC DNA]</scope>
    <source>
        <strain evidence="2 3">DSM 42178</strain>
    </source>
</reference>
<sequence>MRRIATTALVLAATGALALGTSPLASAATGTLHIAPNSYTNPSGCYNAQIWPLTIRNNTNETATVYSNPDCRGQVLGTVPPGGSGTFEFGASVYIP</sequence>
<evidence type="ECO:0000313" key="3">
    <source>
        <dbReference type="Proteomes" id="UP000567795"/>
    </source>
</evidence>
<dbReference type="EMBL" id="JACBZD010000001">
    <property type="protein sequence ID" value="NYI04328.1"/>
    <property type="molecule type" value="Genomic_DNA"/>
</dbReference>
<keyword evidence="1" id="KW-0732">Signal</keyword>
<keyword evidence="3" id="KW-1185">Reference proteome</keyword>
<name>A0A853A1N3_9ACTN</name>